<proteinExistence type="inferred from homology"/>
<feature type="transmembrane region" description="Helical" evidence="8">
    <location>
        <begin position="324"/>
        <end position="350"/>
    </location>
</feature>
<gene>
    <name evidence="9" type="ORF">NFX39_02455</name>
</gene>
<feature type="transmembrane region" description="Helical" evidence="8">
    <location>
        <begin position="168"/>
        <end position="190"/>
    </location>
</feature>
<feature type="transmembrane region" description="Helical" evidence="8">
    <location>
        <begin position="235"/>
        <end position="259"/>
    </location>
</feature>
<evidence type="ECO:0000256" key="2">
    <source>
        <dbReference type="ARBA" id="ARBA00009773"/>
    </source>
</evidence>
<feature type="transmembrane region" description="Helical" evidence="8">
    <location>
        <begin position="290"/>
        <end position="312"/>
    </location>
</feature>
<reference evidence="9 10" key="1">
    <citation type="submission" date="2022-06" db="EMBL/GenBank/DDBJ databases">
        <title>Fructobacillus taiwanensis sp. nov., isolated from the honeybee.</title>
        <authorList>
            <person name="Chen Y.-S."/>
            <person name="Wang L.-T."/>
            <person name="Lee Y.-S."/>
            <person name="Chang Y.-C."/>
            <person name="Wu H.-C."/>
            <person name="Liao C.-Y."/>
            <person name="Chen W.-H."/>
            <person name="Deng J.-N."/>
            <person name="Wang Y.-H."/>
        </authorList>
    </citation>
    <scope>NUCLEOTIDE SEQUENCE [LARGE SCALE GENOMIC DNA]</scope>
    <source>
        <strain evidence="9 10">W13</strain>
    </source>
</reference>
<evidence type="ECO:0000313" key="9">
    <source>
        <dbReference type="EMBL" id="MCO0831956.1"/>
    </source>
</evidence>
<keyword evidence="4" id="KW-1003">Cell membrane</keyword>
<evidence type="ECO:0000256" key="7">
    <source>
        <dbReference type="ARBA" id="ARBA00023136"/>
    </source>
</evidence>
<evidence type="ECO:0000256" key="1">
    <source>
        <dbReference type="ARBA" id="ARBA00004651"/>
    </source>
</evidence>
<feature type="transmembrane region" description="Helical" evidence="8">
    <location>
        <begin position="265"/>
        <end position="283"/>
    </location>
</feature>
<sequence length="384" mass="42705">MFPNDKLKHLFFWTIELLALASLAFIVFRFDFLMKPIAVFAETVFLPLLISGFFYYCLKPLMQLIQKIKIGSFQMPRGIAVIITFALFLFVVIGGIMIFVPIILNEISNLLNALPNVVHNIQDYVKDMIQQPWFKRLNLSVSDDDIKNAVSQYSTSFVKITAGTLTSAVGTITSFTIMALTVPIILFYMLSDSNRLLPAVQKFFPKSRGEDVMELGMQLDKTIERYISGQAIQMLFVGFAMSIGFGIIGLPYIWLLGFIAGVANIVPYVGPFIGIAPAAIVALSMDWKMLIGMAILMAIVQQVNGSIIYPALIGNALKIHPLTVMLLLLGAGNLWGMMGMIVVVPFYAIARTILLYGIKLHATRKEDAVVSNIIQKDIDEELMN</sequence>
<evidence type="ECO:0000256" key="4">
    <source>
        <dbReference type="ARBA" id="ARBA00022475"/>
    </source>
</evidence>
<protein>
    <submittedName>
        <fullName evidence="9">AI-2E family transporter</fullName>
    </submittedName>
</protein>
<dbReference type="InterPro" id="IPR002549">
    <property type="entry name" value="AI-2E-like"/>
</dbReference>
<evidence type="ECO:0000256" key="6">
    <source>
        <dbReference type="ARBA" id="ARBA00022989"/>
    </source>
</evidence>
<dbReference type="Pfam" id="PF01594">
    <property type="entry name" value="AI-2E_transport"/>
    <property type="match status" value="1"/>
</dbReference>
<dbReference type="Proteomes" id="UP001523234">
    <property type="component" value="Unassembled WGS sequence"/>
</dbReference>
<name>A0ABT0ZPN6_9LACO</name>
<keyword evidence="6 8" id="KW-1133">Transmembrane helix</keyword>
<evidence type="ECO:0000313" key="10">
    <source>
        <dbReference type="Proteomes" id="UP001523234"/>
    </source>
</evidence>
<comment type="caution">
    <text evidence="9">The sequence shown here is derived from an EMBL/GenBank/DDBJ whole genome shotgun (WGS) entry which is preliminary data.</text>
</comment>
<accession>A0ABT0ZPN6</accession>
<keyword evidence="3" id="KW-0813">Transport</keyword>
<dbReference type="EMBL" id="JAMWYK010000002">
    <property type="protein sequence ID" value="MCO0831956.1"/>
    <property type="molecule type" value="Genomic_DNA"/>
</dbReference>
<comment type="subcellular location">
    <subcellularLocation>
        <location evidence="1">Cell membrane</location>
        <topology evidence="1">Multi-pass membrane protein</topology>
    </subcellularLocation>
</comment>
<evidence type="ECO:0000256" key="3">
    <source>
        <dbReference type="ARBA" id="ARBA00022448"/>
    </source>
</evidence>
<dbReference type="PANTHER" id="PTHR21716:SF53">
    <property type="entry name" value="PERMEASE PERM-RELATED"/>
    <property type="match status" value="1"/>
</dbReference>
<feature type="transmembrane region" description="Helical" evidence="8">
    <location>
        <begin position="12"/>
        <end position="30"/>
    </location>
</feature>
<keyword evidence="10" id="KW-1185">Reference proteome</keyword>
<feature type="transmembrane region" description="Helical" evidence="8">
    <location>
        <begin position="36"/>
        <end position="58"/>
    </location>
</feature>
<feature type="transmembrane region" description="Helical" evidence="8">
    <location>
        <begin position="79"/>
        <end position="104"/>
    </location>
</feature>
<evidence type="ECO:0000256" key="5">
    <source>
        <dbReference type="ARBA" id="ARBA00022692"/>
    </source>
</evidence>
<dbReference type="RefSeq" id="WP_252442688.1">
    <property type="nucleotide sequence ID" value="NZ_JAMWYK010000002.1"/>
</dbReference>
<keyword evidence="7 8" id="KW-0472">Membrane</keyword>
<organism evidence="9 10">
    <name type="scientific">Fructobacillus apis</name>
    <dbReference type="NCBI Taxonomy" id="2935017"/>
    <lineage>
        <taxon>Bacteria</taxon>
        <taxon>Bacillati</taxon>
        <taxon>Bacillota</taxon>
        <taxon>Bacilli</taxon>
        <taxon>Lactobacillales</taxon>
        <taxon>Lactobacillaceae</taxon>
        <taxon>Fructobacillus</taxon>
    </lineage>
</organism>
<evidence type="ECO:0000256" key="8">
    <source>
        <dbReference type="SAM" id="Phobius"/>
    </source>
</evidence>
<keyword evidence="5 8" id="KW-0812">Transmembrane</keyword>
<dbReference type="PANTHER" id="PTHR21716">
    <property type="entry name" value="TRANSMEMBRANE PROTEIN"/>
    <property type="match status" value="1"/>
</dbReference>
<comment type="similarity">
    <text evidence="2">Belongs to the autoinducer-2 exporter (AI-2E) (TC 2.A.86) family.</text>
</comment>